<sequence>MKNVIVGNSLVKFRAPSAPELVPGFFQLLEAAVQHFLVVFSPFFFVYCGELRKERSLWVGLLLDVSGFGKGPRRSSTSRWP</sequence>
<organism evidence="2">
    <name type="scientific">Physcomitrium patens</name>
    <name type="common">Spreading-leaved earth moss</name>
    <name type="synonym">Physcomitrella patens</name>
    <dbReference type="NCBI Taxonomy" id="3218"/>
    <lineage>
        <taxon>Eukaryota</taxon>
        <taxon>Viridiplantae</taxon>
        <taxon>Streptophyta</taxon>
        <taxon>Embryophyta</taxon>
        <taxon>Bryophyta</taxon>
        <taxon>Bryophytina</taxon>
        <taxon>Bryopsida</taxon>
        <taxon>Funariidae</taxon>
        <taxon>Funariales</taxon>
        <taxon>Funariaceae</taxon>
        <taxon>Physcomitrium</taxon>
    </lineage>
</organism>
<dbReference type="Proteomes" id="UP000006727">
    <property type="component" value="Chromosome 4"/>
</dbReference>
<reference evidence="2 4" key="1">
    <citation type="journal article" date="2008" name="Science">
        <title>The Physcomitrella genome reveals evolutionary insights into the conquest of land by plants.</title>
        <authorList>
            <person name="Rensing S."/>
            <person name="Lang D."/>
            <person name="Zimmer A."/>
            <person name="Terry A."/>
            <person name="Salamov A."/>
            <person name="Shapiro H."/>
            <person name="Nishiyama T."/>
            <person name="Perroud P.-F."/>
            <person name="Lindquist E."/>
            <person name="Kamisugi Y."/>
            <person name="Tanahashi T."/>
            <person name="Sakakibara K."/>
            <person name="Fujita T."/>
            <person name="Oishi K."/>
            <person name="Shin-I T."/>
            <person name="Kuroki Y."/>
            <person name="Toyoda A."/>
            <person name="Suzuki Y."/>
            <person name="Hashimoto A."/>
            <person name="Yamaguchi K."/>
            <person name="Sugano A."/>
            <person name="Kohara Y."/>
            <person name="Fujiyama A."/>
            <person name="Anterola A."/>
            <person name="Aoki S."/>
            <person name="Ashton N."/>
            <person name="Barbazuk W.B."/>
            <person name="Barker E."/>
            <person name="Bennetzen J."/>
            <person name="Bezanilla M."/>
            <person name="Blankenship R."/>
            <person name="Cho S.H."/>
            <person name="Dutcher S."/>
            <person name="Estelle M."/>
            <person name="Fawcett J.A."/>
            <person name="Gundlach H."/>
            <person name="Hanada K."/>
            <person name="Heyl A."/>
            <person name="Hicks K.A."/>
            <person name="Hugh J."/>
            <person name="Lohr M."/>
            <person name="Mayer K."/>
            <person name="Melkozernov A."/>
            <person name="Murata T."/>
            <person name="Nelson D."/>
            <person name="Pils B."/>
            <person name="Prigge M."/>
            <person name="Reiss B."/>
            <person name="Renner T."/>
            <person name="Rombauts S."/>
            <person name="Rushton P."/>
            <person name="Sanderfoot A."/>
            <person name="Schween G."/>
            <person name="Shiu S.-H."/>
            <person name="Stueber K."/>
            <person name="Theodoulou F.L."/>
            <person name="Tu H."/>
            <person name="Van de Peer Y."/>
            <person name="Verrier P.J."/>
            <person name="Waters E."/>
            <person name="Wood A."/>
            <person name="Yang L."/>
            <person name="Cove D."/>
            <person name="Cuming A."/>
            <person name="Hasebe M."/>
            <person name="Lucas S."/>
            <person name="Mishler D.B."/>
            <person name="Reski R."/>
            <person name="Grigoriev I."/>
            <person name="Quatrano R.S."/>
            <person name="Boore J.L."/>
        </authorList>
    </citation>
    <scope>NUCLEOTIDE SEQUENCE [LARGE SCALE GENOMIC DNA]</scope>
    <source>
        <strain evidence="3 4">cv. Gransden 2004</strain>
    </source>
</reference>
<evidence type="ECO:0000313" key="2">
    <source>
        <dbReference type="EMBL" id="PNR55359.1"/>
    </source>
</evidence>
<dbReference type="EMBL" id="ABEU02000004">
    <property type="protein sequence ID" value="PNR55359.1"/>
    <property type="molecule type" value="Genomic_DNA"/>
</dbReference>
<keyword evidence="1" id="KW-1133">Transmembrane helix</keyword>
<name>A0A2K1KNK3_PHYPA</name>
<evidence type="ECO:0000313" key="4">
    <source>
        <dbReference type="Proteomes" id="UP000006727"/>
    </source>
</evidence>
<dbReference type="PaxDb" id="3218-PP1S13_397V6.1"/>
<reference evidence="2 4" key="2">
    <citation type="journal article" date="2018" name="Plant J.">
        <title>The Physcomitrella patens chromosome-scale assembly reveals moss genome structure and evolution.</title>
        <authorList>
            <person name="Lang D."/>
            <person name="Ullrich K.K."/>
            <person name="Murat F."/>
            <person name="Fuchs J."/>
            <person name="Jenkins J."/>
            <person name="Haas F.B."/>
            <person name="Piednoel M."/>
            <person name="Gundlach H."/>
            <person name="Van Bel M."/>
            <person name="Meyberg R."/>
            <person name="Vives C."/>
            <person name="Morata J."/>
            <person name="Symeonidi A."/>
            <person name="Hiss M."/>
            <person name="Muchero W."/>
            <person name="Kamisugi Y."/>
            <person name="Saleh O."/>
            <person name="Blanc G."/>
            <person name="Decker E.L."/>
            <person name="van Gessel N."/>
            <person name="Grimwood J."/>
            <person name="Hayes R.D."/>
            <person name="Graham S.W."/>
            <person name="Gunter L.E."/>
            <person name="McDaniel S.F."/>
            <person name="Hoernstein S.N.W."/>
            <person name="Larsson A."/>
            <person name="Li F.W."/>
            <person name="Perroud P.F."/>
            <person name="Phillips J."/>
            <person name="Ranjan P."/>
            <person name="Rokshar D.S."/>
            <person name="Rothfels C.J."/>
            <person name="Schneider L."/>
            <person name="Shu S."/>
            <person name="Stevenson D.W."/>
            <person name="Thummler F."/>
            <person name="Tillich M."/>
            <person name="Villarreal Aguilar J.C."/>
            <person name="Widiez T."/>
            <person name="Wong G.K."/>
            <person name="Wymore A."/>
            <person name="Zhang Y."/>
            <person name="Zimmer A.D."/>
            <person name="Quatrano R.S."/>
            <person name="Mayer K.F.X."/>
            <person name="Goodstein D."/>
            <person name="Casacuberta J.M."/>
            <person name="Vandepoele K."/>
            <person name="Reski R."/>
            <person name="Cuming A.C."/>
            <person name="Tuskan G.A."/>
            <person name="Maumus F."/>
            <person name="Salse J."/>
            <person name="Schmutz J."/>
            <person name="Rensing S.A."/>
        </authorList>
    </citation>
    <scope>NUCLEOTIDE SEQUENCE [LARGE SCALE GENOMIC DNA]</scope>
    <source>
        <strain evidence="3 4">cv. Gransden 2004</strain>
    </source>
</reference>
<accession>A0A2K1KNK3</accession>
<evidence type="ECO:0000313" key="3">
    <source>
        <dbReference type="EnsemblPlants" id="Pp3c4_15390V3.1"/>
    </source>
</evidence>
<keyword evidence="4" id="KW-1185">Reference proteome</keyword>
<dbReference type="Gramene" id="Pp3c4_15390V3.1">
    <property type="protein sequence ID" value="Pp3c4_15390V3.1"/>
    <property type="gene ID" value="Pp3c4_15390"/>
</dbReference>
<evidence type="ECO:0000256" key="1">
    <source>
        <dbReference type="SAM" id="Phobius"/>
    </source>
</evidence>
<keyword evidence="1" id="KW-0812">Transmembrane</keyword>
<dbReference type="InParanoid" id="A0A2K1KNK3"/>
<gene>
    <name evidence="2" type="ORF">PHYPA_006256</name>
</gene>
<protein>
    <submittedName>
        <fullName evidence="2 3">Uncharacterized protein</fullName>
    </submittedName>
</protein>
<proteinExistence type="predicted"/>
<dbReference type="AlphaFoldDB" id="A0A2K1KNK3"/>
<keyword evidence="1" id="KW-0472">Membrane</keyword>
<dbReference type="EnsemblPlants" id="Pp3c4_15390V3.1">
    <property type="protein sequence ID" value="Pp3c4_15390V3.1"/>
    <property type="gene ID" value="Pp3c4_15390"/>
</dbReference>
<feature type="transmembrane region" description="Helical" evidence="1">
    <location>
        <begin position="25"/>
        <end position="48"/>
    </location>
</feature>
<reference evidence="3" key="3">
    <citation type="submission" date="2020-12" db="UniProtKB">
        <authorList>
            <consortium name="EnsemblPlants"/>
        </authorList>
    </citation>
    <scope>IDENTIFICATION</scope>
</reference>